<dbReference type="Gene3D" id="3.90.550.10">
    <property type="entry name" value="Spore Coat Polysaccharide Biosynthesis Protein SpsA, Chain A"/>
    <property type="match status" value="1"/>
</dbReference>
<sequence length="470" mass="52061">MHAVIDTGARAPWAGSLGTTPQALLPVGGRAWIEHAIGQCVDLGIRDCRILLGEGAEEIEHFAGEGERWGIRAQFSFLNPGQTIRDYLAGHPELWEGGVLALSGPVFLRRGASYDECREAGPPAEPALYAQGEALALAASDPAHVQAWLDGVLEPGGWEHLDIQPQEIRSTQEYCRLNMDFAAGEAKRYVRPGYAFQKGNHIGLNVIIPSSTEFRPPVIIGNDCRFGPLCTIGPHAVIGDRVIVERHCELSDCVVLGHSYIGTNLEVRNKIIAGRRLIDPESGDFIDLTDPWLLAETGGSGAARDSVRFVLEYPVALVLWIVQLIPFLAGTLALRISGAARFEKREVYGIHLRRTHRVPLLNVARRNRLVRLFEGLNLDRWPLLGRVLTGRFRLCGQPLLDADTAKSGLEDLNIYFPGVFSYATGHAESDTLCDCLYYAYHRSIREDLRILREAIFRKFLRLIVSSEPPH</sequence>
<dbReference type="SUPFAM" id="SSF53448">
    <property type="entry name" value="Nucleotide-diphospho-sugar transferases"/>
    <property type="match status" value="1"/>
</dbReference>
<dbReference type="PANTHER" id="PTHR22572">
    <property type="entry name" value="SUGAR-1-PHOSPHATE GUANYL TRANSFERASE"/>
    <property type="match status" value="1"/>
</dbReference>
<dbReference type="InterPro" id="IPR011004">
    <property type="entry name" value="Trimer_LpxA-like_sf"/>
</dbReference>
<dbReference type="EMBL" id="CP010904">
    <property type="protein sequence ID" value="AKJ64493.1"/>
    <property type="molecule type" value="Genomic_DNA"/>
</dbReference>
<gene>
    <name evidence="2" type="ORF">L21SP4_01245</name>
</gene>
<accession>A0A0G3EDV9</accession>
<evidence type="ECO:0000313" key="3">
    <source>
        <dbReference type="Proteomes" id="UP000035268"/>
    </source>
</evidence>
<reference evidence="3" key="1">
    <citation type="submission" date="2015-02" db="EMBL/GenBank/DDBJ databases">
        <title>Description and complete genome sequence of the first cultured representative of the subdivision 5 of the Verrucomicrobia phylum.</title>
        <authorList>
            <person name="Spring S."/>
            <person name="Bunk B."/>
            <person name="Sproer C."/>
            <person name="Klenk H.-P."/>
        </authorList>
    </citation>
    <scope>NUCLEOTIDE SEQUENCE [LARGE SCALE GENOMIC DNA]</scope>
    <source>
        <strain evidence="3">L21-Fru-AB</strain>
    </source>
</reference>
<dbReference type="InterPro" id="IPR056729">
    <property type="entry name" value="GMPPB_C"/>
</dbReference>
<keyword evidence="3" id="KW-1185">Reference proteome</keyword>
<protein>
    <submittedName>
        <fullName evidence="2">Nucleoside-diphosphate-sugar pyrophosphorylase</fullName>
    </submittedName>
</protein>
<dbReference type="Gene3D" id="2.160.10.10">
    <property type="entry name" value="Hexapeptide repeat proteins"/>
    <property type="match status" value="1"/>
</dbReference>
<feature type="domain" description="Mannose-1-phosphate guanyltransferase C-terminal" evidence="1">
    <location>
        <begin position="215"/>
        <end position="277"/>
    </location>
</feature>
<organism evidence="2 3">
    <name type="scientific">Kiritimatiella glycovorans</name>
    <dbReference type="NCBI Taxonomy" id="1307763"/>
    <lineage>
        <taxon>Bacteria</taxon>
        <taxon>Pseudomonadati</taxon>
        <taxon>Kiritimatiellota</taxon>
        <taxon>Kiritimatiellia</taxon>
        <taxon>Kiritimatiellales</taxon>
        <taxon>Kiritimatiellaceae</taxon>
        <taxon>Kiritimatiella</taxon>
    </lineage>
</organism>
<dbReference type="Pfam" id="PF25087">
    <property type="entry name" value="GMPPB_C"/>
    <property type="match status" value="1"/>
</dbReference>
<dbReference type="KEGG" id="vbl:L21SP4_01245"/>
<dbReference type="RefSeq" id="WP_052881823.1">
    <property type="nucleotide sequence ID" value="NZ_CP010904.1"/>
</dbReference>
<name>A0A0G3EDV9_9BACT</name>
<dbReference type="SUPFAM" id="SSF51161">
    <property type="entry name" value="Trimeric LpxA-like enzymes"/>
    <property type="match status" value="1"/>
</dbReference>
<reference evidence="2 3" key="2">
    <citation type="journal article" date="2016" name="ISME J.">
        <title>Characterization of the first cultured representative of Verrucomicrobia subdivision 5 indicates the proposal of a novel phylum.</title>
        <authorList>
            <person name="Spring S."/>
            <person name="Bunk B."/>
            <person name="Sproer C."/>
            <person name="Schumann P."/>
            <person name="Rohde M."/>
            <person name="Tindall B.J."/>
            <person name="Klenk H.P."/>
        </authorList>
    </citation>
    <scope>NUCLEOTIDE SEQUENCE [LARGE SCALE GENOMIC DNA]</scope>
    <source>
        <strain evidence="2 3">L21-Fru-AB</strain>
    </source>
</reference>
<dbReference type="InterPro" id="IPR029044">
    <property type="entry name" value="Nucleotide-diphossugar_trans"/>
</dbReference>
<dbReference type="OrthoDB" id="9786117at2"/>
<dbReference type="Proteomes" id="UP000035268">
    <property type="component" value="Chromosome"/>
</dbReference>
<evidence type="ECO:0000313" key="2">
    <source>
        <dbReference type="EMBL" id="AKJ64493.1"/>
    </source>
</evidence>
<evidence type="ECO:0000259" key="1">
    <source>
        <dbReference type="Pfam" id="PF25087"/>
    </source>
</evidence>
<proteinExistence type="predicted"/>
<dbReference type="STRING" id="1307763.L21SP4_01245"/>
<dbReference type="InterPro" id="IPR050486">
    <property type="entry name" value="Mannose-1P_guanyltransferase"/>
</dbReference>
<dbReference type="AlphaFoldDB" id="A0A0G3EDV9"/>